<comment type="caution">
    <text evidence="1">The sequence shown here is derived from an EMBL/GenBank/DDBJ whole genome shotgun (WGS) entry which is preliminary data.</text>
</comment>
<keyword evidence="2" id="KW-1185">Reference proteome</keyword>
<accession>A0ACC4CI20</accession>
<reference evidence="1 2" key="1">
    <citation type="journal article" date="2024" name="Plant Biotechnol. J.">
        <title>Genome and CRISPR/Cas9 system of a widespread forest tree (Populus alba) in the world.</title>
        <authorList>
            <person name="Liu Y.J."/>
            <person name="Jiang P.F."/>
            <person name="Han X.M."/>
            <person name="Li X.Y."/>
            <person name="Wang H.M."/>
            <person name="Wang Y.J."/>
            <person name="Wang X.X."/>
            <person name="Zeng Q.Y."/>
        </authorList>
    </citation>
    <scope>NUCLEOTIDE SEQUENCE [LARGE SCALE GENOMIC DNA]</scope>
    <source>
        <strain evidence="2">cv. PAL-ZL1</strain>
    </source>
</reference>
<gene>
    <name evidence="1" type="ORF">D5086_009190</name>
</gene>
<name>A0ACC4CI20_POPAL</name>
<sequence length="105" mass="11686">MLSQARIVPFKQDYDNNITSTLNVSISSVDSYVEGRALQGIYTKVFGVVNTRNIGEKREREGFGVFGKWKDGGDNEWVKAKFIGEDLVRDFEAGLEYAVAEGVMG</sequence>
<dbReference type="Proteomes" id="UP000309997">
    <property type="component" value="Unassembled WGS sequence"/>
</dbReference>
<proteinExistence type="predicted"/>
<evidence type="ECO:0000313" key="1">
    <source>
        <dbReference type="EMBL" id="KAL3597553.1"/>
    </source>
</evidence>
<evidence type="ECO:0000313" key="2">
    <source>
        <dbReference type="Proteomes" id="UP000309997"/>
    </source>
</evidence>
<protein>
    <submittedName>
        <fullName evidence="1">Uncharacterized protein</fullName>
    </submittedName>
</protein>
<dbReference type="EMBL" id="RCHU02000004">
    <property type="protein sequence ID" value="KAL3597553.1"/>
    <property type="molecule type" value="Genomic_DNA"/>
</dbReference>
<organism evidence="1 2">
    <name type="scientific">Populus alba</name>
    <name type="common">White poplar</name>
    <dbReference type="NCBI Taxonomy" id="43335"/>
    <lineage>
        <taxon>Eukaryota</taxon>
        <taxon>Viridiplantae</taxon>
        <taxon>Streptophyta</taxon>
        <taxon>Embryophyta</taxon>
        <taxon>Tracheophyta</taxon>
        <taxon>Spermatophyta</taxon>
        <taxon>Magnoliopsida</taxon>
        <taxon>eudicotyledons</taxon>
        <taxon>Gunneridae</taxon>
        <taxon>Pentapetalae</taxon>
        <taxon>rosids</taxon>
        <taxon>fabids</taxon>
        <taxon>Malpighiales</taxon>
        <taxon>Salicaceae</taxon>
        <taxon>Saliceae</taxon>
        <taxon>Populus</taxon>
    </lineage>
</organism>